<dbReference type="PRINTS" id="PR00344">
    <property type="entry name" value="BCTRLSENSOR"/>
</dbReference>
<sequence>MTRDRWSPGPGLGGRLMAALALVVLAGGLTAWLVAGAVGPIVFHAHMLEAGLREETPAVLHAEAAFRSASALALTIALGASVLASLAVSMFLTRRIATSLGALAAAVTRIATGEFDARVTSPRLGTEFEQLAHAFNDMADRLHDSDALRQRLLADVAHEVRTPVAVINAYLEGIEDGVESLTPQTVDVLRDQGSRLTRLAGDLAAVTRAERGDLGLVRQATTARELVERAHTAAREHFAARDVALDIVVDDDLPLVAVDPDRIGQVLGNLIENALRHTATGGRVELSAKLSQDEALCLAVTDDGEGIEPSHLPHVFERFYRADTARDRGHGGSGIGLAIVRAIVVAHGGRVSAHSSGRGTGARFEVHLPT</sequence>
<evidence type="ECO:0000256" key="5">
    <source>
        <dbReference type="ARBA" id="ARBA00022679"/>
    </source>
</evidence>
<dbReference type="Proteomes" id="UP000019753">
    <property type="component" value="Unassembled WGS sequence"/>
</dbReference>
<evidence type="ECO:0000256" key="11">
    <source>
        <dbReference type="SAM" id="Phobius"/>
    </source>
</evidence>
<dbReference type="InterPro" id="IPR036097">
    <property type="entry name" value="HisK_dim/P_sf"/>
</dbReference>
<dbReference type="PROSITE" id="PS50109">
    <property type="entry name" value="HIS_KIN"/>
    <property type="match status" value="1"/>
</dbReference>
<evidence type="ECO:0000256" key="8">
    <source>
        <dbReference type="ARBA" id="ARBA00022989"/>
    </source>
</evidence>
<dbReference type="PROSITE" id="PS50885">
    <property type="entry name" value="HAMP"/>
    <property type="match status" value="1"/>
</dbReference>
<evidence type="ECO:0000259" key="12">
    <source>
        <dbReference type="PROSITE" id="PS50109"/>
    </source>
</evidence>
<dbReference type="InterPro" id="IPR050428">
    <property type="entry name" value="TCS_sensor_his_kinase"/>
</dbReference>
<dbReference type="CDD" id="cd00082">
    <property type="entry name" value="HisKA"/>
    <property type="match status" value="1"/>
</dbReference>
<dbReference type="SUPFAM" id="SSF47384">
    <property type="entry name" value="Homodimeric domain of signal transducing histidine kinase"/>
    <property type="match status" value="1"/>
</dbReference>
<evidence type="ECO:0000256" key="7">
    <source>
        <dbReference type="ARBA" id="ARBA00022777"/>
    </source>
</evidence>
<protein>
    <recommendedName>
        <fullName evidence="3">histidine kinase</fullName>
        <ecNumber evidence="3">2.7.13.3</ecNumber>
    </recommendedName>
</protein>
<dbReference type="SUPFAM" id="SSF158472">
    <property type="entry name" value="HAMP domain-like"/>
    <property type="match status" value="1"/>
</dbReference>
<evidence type="ECO:0000256" key="10">
    <source>
        <dbReference type="ARBA" id="ARBA00023136"/>
    </source>
</evidence>
<dbReference type="Gene3D" id="1.10.287.130">
    <property type="match status" value="1"/>
</dbReference>
<comment type="caution">
    <text evidence="14">The sequence shown here is derived from an EMBL/GenBank/DDBJ whole genome shotgun (WGS) entry which is preliminary data.</text>
</comment>
<keyword evidence="10 11" id="KW-0472">Membrane</keyword>
<feature type="transmembrane region" description="Helical" evidence="11">
    <location>
        <begin position="20"/>
        <end position="45"/>
    </location>
</feature>
<feature type="domain" description="Histidine kinase" evidence="12">
    <location>
        <begin position="155"/>
        <end position="370"/>
    </location>
</feature>
<dbReference type="Pfam" id="PF00512">
    <property type="entry name" value="HisKA"/>
    <property type="match status" value="1"/>
</dbReference>
<dbReference type="PANTHER" id="PTHR45436">
    <property type="entry name" value="SENSOR HISTIDINE KINASE YKOH"/>
    <property type="match status" value="1"/>
</dbReference>
<reference evidence="14 15" key="1">
    <citation type="submission" date="2014-01" db="EMBL/GenBank/DDBJ databases">
        <title>Actinotalea ferrariae CF5-4.</title>
        <authorList>
            <person name="Chen F."/>
            <person name="Li Y."/>
            <person name="Wang G."/>
        </authorList>
    </citation>
    <scope>NUCLEOTIDE SEQUENCE [LARGE SCALE GENOMIC DNA]</scope>
    <source>
        <strain evidence="14 15">CF5-4</strain>
    </source>
</reference>
<dbReference type="GO" id="GO:0000155">
    <property type="term" value="F:phosphorelay sensor kinase activity"/>
    <property type="evidence" value="ECO:0007669"/>
    <property type="project" value="InterPro"/>
</dbReference>
<dbReference type="SUPFAM" id="SSF55874">
    <property type="entry name" value="ATPase domain of HSP90 chaperone/DNA topoisomerase II/histidine kinase"/>
    <property type="match status" value="1"/>
</dbReference>
<dbReference type="FunFam" id="3.30.565.10:FF:000006">
    <property type="entry name" value="Sensor histidine kinase WalK"/>
    <property type="match status" value="1"/>
</dbReference>
<dbReference type="InterPro" id="IPR036890">
    <property type="entry name" value="HATPase_C_sf"/>
</dbReference>
<comment type="subcellular location">
    <subcellularLocation>
        <location evidence="2">Cell membrane</location>
    </subcellularLocation>
</comment>
<dbReference type="InterPro" id="IPR004358">
    <property type="entry name" value="Sig_transdc_His_kin-like_C"/>
</dbReference>
<evidence type="ECO:0000256" key="6">
    <source>
        <dbReference type="ARBA" id="ARBA00022692"/>
    </source>
</evidence>
<dbReference type="AlphaFoldDB" id="A0A021VR31"/>
<dbReference type="SMART" id="SM00388">
    <property type="entry name" value="HisKA"/>
    <property type="match status" value="1"/>
</dbReference>
<evidence type="ECO:0000259" key="13">
    <source>
        <dbReference type="PROSITE" id="PS50885"/>
    </source>
</evidence>
<dbReference type="OrthoDB" id="9757990at2"/>
<gene>
    <name evidence="14" type="ORF">N866_08140</name>
</gene>
<accession>A0A021VR31</accession>
<dbReference type="PANTHER" id="PTHR45436:SF5">
    <property type="entry name" value="SENSOR HISTIDINE KINASE TRCS"/>
    <property type="match status" value="1"/>
</dbReference>
<organism evidence="14 15">
    <name type="scientific">Actinotalea ferrariae CF5-4</name>
    <dbReference type="NCBI Taxonomy" id="948458"/>
    <lineage>
        <taxon>Bacteria</taxon>
        <taxon>Bacillati</taxon>
        <taxon>Actinomycetota</taxon>
        <taxon>Actinomycetes</taxon>
        <taxon>Micrococcales</taxon>
        <taxon>Cellulomonadaceae</taxon>
        <taxon>Actinotalea</taxon>
    </lineage>
</organism>
<comment type="catalytic activity">
    <reaction evidence="1">
        <text>ATP + protein L-histidine = ADP + protein N-phospho-L-histidine.</text>
        <dbReference type="EC" id="2.7.13.3"/>
    </reaction>
</comment>
<dbReference type="SMART" id="SM00304">
    <property type="entry name" value="HAMP"/>
    <property type="match status" value="1"/>
</dbReference>
<keyword evidence="15" id="KW-1185">Reference proteome</keyword>
<keyword evidence="7 14" id="KW-0418">Kinase</keyword>
<dbReference type="InterPro" id="IPR005467">
    <property type="entry name" value="His_kinase_dom"/>
</dbReference>
<dbReference type="EMBL" id="AXCW01000229">
    <property type="protein sequence ID" value="EYR62490.1"/>
    <property type="molecule type" value="Genomic_DNA"/>
</dbReference>
<dbReference type="InterPro" id="IPR003594">
    <property type="entry name" value="HATPase_dom"/>
</dbReference>
<dbReference type="CDD" id="cd00075">
    <property type="entry name" value="HATPase"/>
    <property type="match status" value="1"/>
</dbReference>
<dbReference type="InterPro" id="IPR003661">
    <property type="entry name" value="HisK_dim/P_dom"/>
</dbReference>
<proteinExistence type="predicted"/>
<dbReference type="Pfam" id="PF00672">
    <property type="entry name" value="HAMP"/>
    <property type="match status" value="1"/>
</dbReference>
<feature type="transmembrane region" description="Helical" evidence="11">
    <location>
        <begin position="65"/>
        <end position="92"/>
    </location>
</feature>
<evidence type="ECO:0000256" key="3">
    <source>
        <dbReference type="ARBA" id="ARBA00012438"/>
    </source>
</evidence>
<evidence type="ECO:0000313" key="14">
    <source>
        <dbReference type="EMBL" id="EYR62490.1"/>
    </source>
</evidence>
<dbReference type="Gene3D" id="3.30.565.10">
    <property type="entry name" value="Histidine kinase-like ATPase, C-terminal domain"/>
    <property type="match status" value="1"/>
</dbReference>
<evidence type="ECO:0000256" key="4">
    <source>
        <dbReference type="ARBA" id="ARBA00022553"/>
    </source>
</evidence>
<evidence type="ECO:0000256" key="2">
    <source>
        <dbReference type="ARBA" id="ARBA00004236"/>
    </source>
</evidence>
<name>A0A021VR31_9CELL</name>
<evidence type="ECO:0000313" key="15">
    <source>
        <dbReference type="Proteomes" id="UP000019753"/>
    </source>
</evidence>
<dbReference type="SMART" id="SM00387">
    <property type="entry name" value="HATPase_c"/>
    <property type="match status" value="1"/>
</dbReference>
<dbReference type="CDD" id="cd06225">
    <property type="entry name" value="HAMP"/>
    <property type="match status" value="1"/>
</dbReference>
<dbReference type="EC" id="2.7.13.3" evidence="3"/>
<dbReference type="Gene3D" id="6.10.340.10">
    <property type="match status" value="1"/>
</dbReference>
<feature type="domain" description="HAMP" evidence="13">
    <location>
        <begin position="94"/>
        <end position="147"/>
    </location>
</feature>
<evidence type="ECO:0000256" key="9">
    <source>
        <dbReference type="ARBA" id="ARBA00023012"/>
    </source>
</evidence>
<dbReference type="Pfam" id="PF02518">
    <property type="entry name" value="HATPase_c"/>
    <property type="match status" value="1"/>
</dbReference>
<keyword evidence="8 11" id="KW-1133">Transmembrane helix</keyword>
<keyword evidence="5" id="KW-0808">Transferase</keyword>
<keyword evidence="4" id="KW-0597">Phosphoprotein</keyword>
<dbReference type="GO" id="GO:0005886">
    <property type="term" value="C:plasma membrane"/>
    <property type="evidence" value="ECO:0007669"/>
    <property type="project" value="UniProtKB-SubCell"/>
</dbReference>
<dbReference type="InterPro" id="IPR003660">
    <property type="entry name" value="HAMP_dom"/>
</dbReference>
<evidence type="ECO:0000256" key="1">
    <source>
        <dbReference type="ARBA" id="ARBA00000085"/>
    </source>
</evidence>
<keyword evidence="6 11" id="KW-0812">Transmembrane</keyword>
<keyword evidence="9" id="KW-0902">Two-component regulatory system</keyword>